<dbReference type="GO" id="GO:0007155">
    <property type="term" value="P:cell adhesion"/>
    <property type="evidence" value="ECO:0007669"/>
    <property type="project" value="TreeGrafter"/>
</dbReference>
<dbReference type="PANTHER" id="PTHR10900">
    <property type="entry name" value="PERIOSTIN-RELATED"/>
    <property type="match status" value="1"/>
</dbReference>
<dbReference type="STRING" id="536979.SAMN04488055_0026"/>
<dbReference type="InterPro" id="IPR000782">
    <property type="entry name" value="FAS1_domain"/>
</dbReference>
<reference evidence="2 3" key="1">
    <citation type="submission" date="2016-11" db="EMBL/GenBank/DDBJ databases">
        <authorList>
            <person name="Jaros S."/>
            <person name="Januszkiewicz K."/>
            <person name="Wedrychowicz H."/>
        </authorList>
    </citation>
    <scope>NUCLEOTIDE SEQUENCE [LARGE SCALE GENOMIC DNA]</scope>
    <source>
        <strain evidence="2 3">DSM 24787</strain>
    </source>
</reference>
<sequence>MSNITQVVNTDKYLKTLKKGVHASDLDQLLSSRGPFTFFAPNDIAFEKLENGMMEGLLEKGNKQQLTDLMNNHIVNGKILFKDLKNGDKLNTLGGTVLAVEVQNGKVSIGGAVILEREARITNGTIHSTDTVFVKS</sequence>
<dbReference type="GO" id="GO:0030198">
    <property type="term" value="P:extracellular matrix organization"/>
    <property type="evidence" value="ECO:0007669"/>
    <property type="project" value="TreeGrafter"/>
</dbReference>
<evidence type="ECO:0000259" key="1">
    <source>
        <dbReference type="PROSITE" id="PS50213"/>
    </source>
</evidence>
<dbReference type="Gene3D" id="2.30.180.10">
    <property type="entry name" value="FAS1 domain"/>
    <property type="match status" value="1"/>
</dbReference>
<dbReference type="Pfam" id="PF02469">
    <property type="entry name" value="Fasciclin"/>
    <property type="match status" value="1"/>
</dbReference>
<dbReference type="InterPro" id="IPR036378">
    <property type="entry name" value="FAS1_dom_sf"/>
</dbReference>
<proteinExistence type="predicted"/>
<protein>
    <submittedName>
        <fullName evidence="2">Uncaracterized surface protein containing fasciclin (FAS1) repeats</fullName>
    </submittedName>
</protein>
<dbReference type="SUPFAM" id="SSF82153">
    <property type="entry name" value="FAS1 domain"/>
    <property type="match status" value="1"/>
</dbReference>
<organism evidence="2 3">
    <name type="scientific">Chitinophaga niabensis</name>
    <dbReference type="NCBI Taxonomy" id="536979"/>
    <lineage>
        <taxon>Bacteria</taxon>
        <taxon>Pseudomonadati</taxon>
        <taxon>Bacteroidota</taxon>
        <taxon>Chitinophagia</taxon>
        <taxon>Chitinophagales</taxon>
        <taxon>Chitinophagaceae</taxon>
        <taxon>Chitinophaga</taxon>
    </lineage>
</organism>
<evidence type="ECO:0000313" key="3">
    <source>
        <dbReference type="Proteomes" id="UP000185003"/>
    </source>
</evidence>
<dbReference type="SMART" id="SM00554">
    <property type="entry name" value="FAS1"/>
    <property type="match status" value="1"/>
</dbReference>
<dbReference type="FunFam" id="2.30.180.10:FF:000032">
    <property type="entry name" value="Fasciclin domain-containing protein, putative"/>
    <property type="match status" value="1"/>
</dbReference>
<dbReference type="OrthoDB" id="9800666at2"/>
<dbReference type="AlphaFoldDB" id="A0A1N6D069"/>
<evidence type="ECO:0000313" key="2">
    <source>
        <dbReference type="EMBL" id="SIN64228.1"/>
    </source>
</evidence>
<dbReference type="InterPro" id="IPR050904">
    <property type="entry name" value="Adhesion/Biosynth-related"/>
</dbReference>
<dbReference type="Proteomes" id="UP000185003">
    <property type="component" value="Unassembled WGS sequence"/>
</dbReference>
<dbReference type="RefSeq" id="WP_074237071.1">
    <property type="nucleotide sequence ID" value="NZ_FSRA01000001.1"/>
</dbReference>
<feature type="domain" description="FAS1" evidence="1">
    <location>
        <begin position="1"/>
        <end position="133"/>
    </location>
</feature>
<gene>
    <name evidence="2" type="ORF">SAMN04488055_0026</name>
</gene>
<keyword evidence="3" id="KW-1185">Reference proteome</keyword>
<dbReference type="PROSITE" id="PS50213">
    <property type="entry name" value="FAS1"/>
    <property type="match status" value="1"/>
</dbReference>
<name>A0A1N6D069_9BACT</name>
<dbReference type="EMBL" id="FSRA01000001">
    <property type="protein sequence ID" value="SIN64228.1"/>
    <property type="molecule type" value="Genomic_DNA"/>
</dbReference>
<accession>A0A1N6D069</accession>
<dbReference type="GO" id="GO:0050839">
    <property type="term" value="F:cell adhesion molecule binding"/>
    <property type="evidence" value="ECO:0007669"/>
    <property type="project" value="TreeGrafter"/>
</dbReference>
<dbReference type="GO" id="GO:0005615">
    <property type="term" value="C:extracellular space"/>
    <property type="evidence" value="ECO:0007669"/>
    <property type="project" value="TreeGrafter"/>
</dbReference>
<dbReference type="GO" id="GO:0031012">
    <property type="term" value="C:extracellular matrix"/>
    <property type="evidence" value="ECO:0007669"/>
    <property type="project" value="TreeGrafter"/>
</dbReference>
<dbReference type="PANTHER" id="PTHR10900:SF124">
    <property type="entry name" value="FI05614P"/>
    <property type="match status" value="1"/>
</dbReference>